<evidence type="ECO:0000313" key="5">
    <source>
        <dbReference type="Proteomes" id="UP000324222"/>
    </source>
</evidence>
<comment type="similarity">
    <text evidence="2">Belongs to the HMG-CoA reductase family.</text>
</comment>
<dbReference type="PRINTS" id="PR00071">
    <property type="entry name" value="HMGCOARDTASE"/>
</dbReference>
<dbReference type="PANTHER" id="PTHR10572:SF24">
    <property type="entry name" value="3-HYDROXY-3-METHYLGLUTARYL-COENZYME A REDUCTASE"/>
    <property type="match status" value="1"/>
</dbReference>
<dbReference type="SUPFAM" id="SSF55035">
    <property type="entry name" value="NAD-binding domain of HMG-CoA reductase"/>
    <property type="match status" value="1"/>
</dbReference>
<dbReference type="GO" id="GO:0005789">
    <property type="term" value="C:endoplasmic reticulum membrane"/>
    <property type="evidence" value="ECO:0007669"/>
    <property type="project" value="TreeGrafter"/>
</dbReference>
<dbReference type="EMBL" id="VSRR010018053">
    <property type="protein sequence ID" value="MPC60940.1"/>
    <property type="molecule type" value="Genomic_DNA"/>
</dbReference>
<evidence type="ECO:0000256" key="2">
    <source>
        <dbReference type="ARBA" id="ARBA00007661"/>
    </source>
</evidence>
<organism evidence="4 5">
    <name type="scientific">Portunus trituberculatus</name>
    <name type="common">Swimming crab</name>
    <name type="synonym">Neptunus trituberculatus</name>
    <dbReference type="NCBI Taxonomy" id="210409"/>
    <lineage>
        <taxon>Eukaryota</taxon>
        <taxon>Metazoa</taxon>
        <taxon>Ecdysozoa</taxon>
        <taxon>Arthropoda</taxon>
        <taxon>Crustacea</taxon>
        <taxon>Multicrustacea</taxon>
        <taxon>Malacostraca</taxon>
        <taxon>Eumalacostraca</taxon>
        <taxon>Eucarida</taxon>
        <taxon>Decapoda</taxon>
        <taxon>Pleocyemata</taxon>
        <taxon>Brachyura</taxon>
        <taxon>Eubrachyura</taxon>
        <taxon>Portunoidea</taxon>
        <taxon>Portunidae</taxon>
        <taxon>Portuninae</taxon>
        <taxon>Portunus</taxon>
    </lineage>
</organism>
<evidence type="ECO:0000313" key="4">
    <source>
        <dbReference type="EMBL" id="MPC60940.1"/>
    </source>
</evidence>
<keyword evidence="3" id="KW-0560">Oxidoreductase</keyword>
<dbReference type="InterPro" id="IPR009023">
    <property type="entry name" value="HMG_CoA_Rdtase_NAD(P)-bd_sf"/>
</dbReference>
<dbReference type="PANTHER" id="PTHR10572">
    <property type="entry name" value="3-HYDROXY-3-METHYLGLUTARYL-COENZYME A REDUCTASE"/>
    <property type="match status" value="1"/>
</dbReference>
<dbReference type="InterPro" id="IPR023074">
    <property type="entry name" value="HMG_CoA_Rdtase_cat_sf"/>
</dbReference>
<evidence type="ECO:0000256" key="1">
    <source>
        <dbReference type="ARBA" id="ARBA00005084"/>
    </source>
</evidence>
<dbReference type="Gene3D" id="3.90.770.10">
    <property type="entry name" value="3-hydroxy-3-methylglutaryl-coenzyme A Reductase, Chain A, domain 2"/>
    <property type="match status" value="1"/>
</dbReference>
<proteinExistence type="inferred from homology"/>
<dbReference type="SUPFAM" id="SSF56542">
    <property type="entry name" value="Substrate-binding domain of HMG-CoA reductase"/>
    <property type="match status" value="1"/>
</dbReference>
<dbReference type="OrthoDB" id="310654at2759"/>
<dbReference type="GO" id="GO:0016126">
    <property type="term" value="P:sterol biosynthetic process"/>
    <property type="evidence" value="ECO:0007669"/>
    <property type="project" value="TreeGrafter"/>
</dbReference>
<protein>
    <submittedName>
        <fullName evidence="4">3-hydroxy-3-methylglutaryl-coenzyme A reductase</fullName>
    </submittedName>
</protein>
<dbReference type="PROSITE" id="PS50065">
    <property type="entry name" value="HMG_COA_REDUCTASE_4"/>
    <property type="match status" value="1"/>
</dbReference>
<dbReference type="InterPro" id="IPR009029">
    <property type="entry name" value="HMG_CoA_Rdtase_sub-bd_dom_sf"/>
</dbReference>
<dbReference type="InterPro" id="IPR002202">
    <property type="entry name" value="HMG_CoA_Rdtase"/>
</dbReference>
<comment type="pathway">
    <text evidence="1">Metabolic intermediate biosynthesis; (R)-mevalonate biosynthesis; (R)-mevalonate from acetyl-CoA: step 3/3.</text>
</comment>
<dbReference type="Gene3D" id="3.30.70.420">
    <property type="entry name" value="Hydroxymethylglutaryl-CoA reductase, class I/II, NAD/NADP-binding domain"/>
    <property type="match status" value="1"/>
</dbReference>
<gene>
    <name evidence="4" type="primary">HMGCR_1</name>
    <name evidence="4" type="ORF">E2C01_055000</name>
</gene>
<evidence type="ECO:0000256" key="3">
    <source>
        <dbReference type="ARBA" id="ARBA00023002"/>
    </source>
</evidence>
<dbReference type="GO" id="GO:0005778">
    <property type="term" value="C:peroxisomal membrane"/>
    <property type="evidence" value="ECO:0007669"/>
    <property type="project" value="TreeGrafter"/>
</dbReference>
<dbReference type="AlphaFoldDB" id="A0A5B7GL53"/>
<keyword evidence="5" id="KW-1185">Reference proteome</keyword>
<dbReference type="GO" id="GO:0004420">
    <property type="term" value="F:hydroxymethylglutaryl-CoA reductase (NADPH) activity"/>
    <property type="evidence" value="ECO:0007669"/>
    <property type="project" value="InterPro"/>
</dbReference>
<accession>A0A5B7GL53</accession>
<comment type="caution">
    <text evidence="4">The sequence shown here is derived from an EMBL/GenBank/DDBJ whole genome shotgun (WGS) entry which is preliminary data.</text>
</comment>
<dbReference type="GO" id="GO:0008299">
    <property type="term" value="P:isoprenoid biosynthetic process"/>
    <property type="evidence" value="ECO:0007669"/>
    <property type="project" value="TreeGrafter"/>
</dbReference>
<sequence length="112" mass="11934">MEVLSMSGNYCVDKKPSAINWIEGRGKSVVCEAVVPGKVVTDVLKTQVPALVEACITKNLVGSSLAGSIGGNNAHAANIVAAMFIACGQEAGRERVAFVCNHVRMFKYQIFF</sequence>
<dbReference type="GO" id="GO:0015936">
    <property type="term" value="P:coenzyme A metabolic process"/>
    <property type="evidence" value="ECO:0007669"/>
    <property type="project" value="InterPro"/>
</dbReference>
<dbReference type="Pfam" id="PF00368">
    <property type="entry name" value="HMG-CoA_red"/>
    <property type="match status" value="1"/>
</dbReference>
<reference evidence="4 5" key="1">
    <citation type="submission" date="2019-05" db="EMBL/GenBank/DDBJ databases">
        <title>Another draft genome of Portunus trituberculatus and its Hox gene families provides insights of decapod evolution.</title>
        <authorList>
            <person name="Jeong J.-H."/>
            <person name="Song I."/>
            <person name="Kim S."/>
            <person name="Choi T."/>
            <person name="Kim D."/>
            <person name="Ryu S."/>
            <person name="Kim W."/>
        </authorList>
    </citation>
    <scope>NUCLEOTIDE SEQUENCE [LARGE SCALE GENOMIC DNA]</scope>
    <source>
        <tissue evidence="4">Muscle</tissue>
    </source>
</reference>
<name>A0A5B7GL53_PORTR</name>
<dbReference type="Proteomes" id="UP000324222">
    <property type="component" value="Unassembled WGS sequence"/>
</dbReference>